<dbReference type="OMA" id="FCHEKTI"/>
<sequence length="500" mass="57120">SQQTFLQDSFLSTLKMSIQTPPTLLELAAKRLLRDQALAITALEYLPAELFPYLFVPAYHGGHHYQLLKTLAQAWPFTVLPLGVLMHLPPDHAPTRAVGLKAVFDALDVLLAQEVRPRRCKLRVLDLRNTGANFWDMWLGVSMENCSPKGPVTVHSSSPKMKHPLAPLEVFLDLDFNERNRDEFFMHIIQWAQQREGLLHLCCKALRISGVPFQRVRRVLDRVQLDCIQEVDVNCTWDLPTLGTFALYLGQMSNLQRLCLPHIKLLAEEQEQEKQQSFSQFLSQMLRLRHLQELHMHSPSFLRDHLDQMLRCLQTPLDLLCLTYCERLTHSDLTHLFQCPNLRQLKILHLCGLSLGDFSLEPLRALLEAVAPTLQGLGLDKCGMADSQVEAILPALSRCHQLRDFTISMNNFPGATVEKLLRHTTGLHSLEFELYPIPLECYGTQGTVNQERLALIQAELTGTLRELGQPRTIHLATKHFRHRKFYKDMEPVMCPCSDPA</sequence>
<dbReference type="PIRSF" id="PIRSF038286">
    <property type="entry name" value="PRAME"/>
    <property type="match status" value="1"/>
</dbReference>
<organism evidence="4 5">
    <name type="scientific">Myotis lucifugus</name>
    <name type="common">Little brown bat</name>
    <dbReference type="NCBI Taxonomy" id="59463"/>
    <lineage>
        <taxon>Eukaryota</taxon>
        <taxon>Metazoa</taxon>
        <taxon>Chordata</taxon>
        <taxon>Craniata</taxon>
        <taxon>Vertebrata</taxon>
        <taxon>Euteleostomi</taxon>
        <taxon>Mammalia</taxon>
        <taxon>Eutheria</taxon>
        <taxon>Laurasiatheria</taxon>
        <taxon>Chiroptera</taxon>
        <taxon>Yangochiroptera</taxon>
        <taxon>Vespertilionidae</taxon>
        <taxon>Myotis</taxon>
    </lineage>
</organism>
<evidence type="ECO:0000256" key="2">
    <source>
        <dbReference type="ARBA" id="ARBA00022614"/>
    </source>
</evidence>
<dbReference type="GO" id="GO:0005737">
    <property type="term" value="C:cytoplasm"/>
    <property type="evidence" value="ECO:0007669"/>
    <property type="project" value="TreeGrafter"/>
</dbReference>
<dbReference type="GO" id="GO:0045892">
    <property type="term" value="P:negative regulation of DNA-templated transcription"/>
    <property type="evidence" value="ECO:0007669"/>
    <property type="project" value="InterPro"/>
</dbReference>
<evidence type="ECO:0000256" key="3">
    <source>
        <dbReference type="ARBA" id="ARBA00022737"/>
    </source>
</evidence>
<dbReference type="PANTHER" id="PTHR14224:SF19">
    <property type="entry name" value="PRAME FAMILY MEMBER 11-RELATED"/>
    <property type="match status" value="1"/>
</dbReference>
<reference evidence="4" key="3">
    <citation type="submission" date="2025-09" db="UniProtKB">
        <authorList>
            <consortium name="Ensembl"/>
        </authorList>
    </citation>
    <scope>IDENTIFICATION</scope>
</reference>
<reference evidence="4" key="2">
    <citation type="submission" date="2025-08" db="UniProtKB">
        <authorList>
            <consortium name="Ensembl"/>
        </authorList>
    </citation>
    <scope>IDENTIFICATION</scope>
</reference>
<dbReference type="InterPro" id="IPR050694">
    <property type="entry name" value="LRRC14/PRAME"/>
</dbReference>
<dbReference type="GeneTree" id="ENSGT01030000234531"/>
<dbReference type="SUPFAM" id="SSF52047">
    <property type="entry name" value="RNI-like"/>
    <property type="match status" value="1"/>
</dbReference>
<dbReference type="GO" id="GO:0045596">
    <property type="term" value="P:negative regulation of cell differentiation"/>
    <property type="evidence" value="ECO:0007669"/>
    <property type="project" value="InterPro"/>
</dbReference>
<dbReference type="Proteomes" id="UP000001074">
    <property type="component" value="Unassembled WGS sequence"/>
</dbReference>
<comment type="similarity">
    <text evidence="1">Belongs to the PRAME family.</text>
</comment>
<proteinExistence type="inferred from homology"/>
<dbReference type="EMBL" id="AAPE02012054">
    <property type="status" value="NOT_ANNOTATED_CDS"/>
    <property type="molecule type" value="Genomic_DNA"/>
</dbReference>
<dbReference type="AlphaFoldDB" id="G1QCN2"/>
<dbReference type="FunFam" id="3.80.10.10:FF:000079">
    <property type="entry name" value="PRAME family member 18"/>
    <property type="match status" value="1"/>
</dbReference>
<dbReference type="InterPro" id="IPR026271">
    <property type="entry name" value="PRAME"/>
</dbReference>
<keyword evidence="3" id="KW-0677">Repeat</keyword>
<accession>G1QCN2</accession>
<reference evidence="4 5" key="1">
    <citation type="journal article" date="2011" name="Nature">
        <title>A high-resolution map of human evolutionary constraint using 29 mammals.</title>
        <authorList>
            <person name="Lindblad-Toh K."/>
            <person name="Garber M."/>
            <person name="Zuk O."/>
            <person name="Lin M.F."/>
            <person name="Parker B.J."/>
            <person name="Washietl S."/>
            <person name="Kheradpour P."/>
            <person name="Ernst J."/>
            <person name="Jordan G."/>
            <person name="Mauceli E."/>
            <person name="Ward L.D."/>
            <person name="Lowe C.B."/>
            <person name="Holloway A.K."/>
            <person name="Clamp M."/>
            <person name="Gnerre S."/>
            <person name="Alfoldi J."/>
            <person name="Beal K."/>
            <person name="Chang J."/>
            <person name="Clawson H."/>
            <person name="Cuff J."/>
            <person name="Di Palma F."/>
            <person name="Fitzgerald S."/>
            <person name="Flicek P."/>
            <person name="Guttman M."/>
            <person name="Hubisz M.J."/>
            <person name="Jaffe D.B."/>
            <person name="Jungreis I."/>
            <person name="Kent W.J."/>
            <person name="Kostka D."/>
            <person name="Lara M."/>
            <person name="Martins A.L."/>
            <person name="Massingham T."/>
            <person name="Moltke I."/>
            <person name="Raney B.J."/>
            <person name="Rasmussen M.D."/>
            <person name="Robinson J."/>
            <person name="Stark A."/>
            <person name="Vilella A.J."/>
            <person name="Wen J."/>
            <person name="Xie X."/>
            <person name="Zody M.C."/>
            <person name="Baldwin J."/>
            <person name="Bloom T."/>
            <person name="Chin C.W."/>
            <person name="Heiman D."/>
            <person name="Nicol R."/>
            <person name="Nusbaum C."/>
            <person name="Young S."/>
            <person name="Wilkinson J."/>
            <person name="Worley K.C."/>
            <person name="Kovar C.L."/>
            <person name="Muzny D.M."/>
            <person name="Gibbs R.A."/>
            <person name="Cree A."/>
            <person name="Dihn H.H."/>
            <person name="Fowler G."/>
            <person name="Jhangiani S."/>
            <person name="Joshi V."/>
            <person name="Lee S."/>
            <person name="Lewis L.R."/>
            <person name="Nazareth L.V."/>
            <person name="Okwuonu G."/>
            <person name="Santibanez J."/>
            <person name="Warren W.C."/>
            <person name="Mardis E.R."/>
            <person name="Weinstock G.M."/>
            <person name="Wilson R.K."/>
            <person name="Delehaunty K."/>
            <person name="Dooling D."/>
            <person name="Fronik C."/>
            <person name="Fulton L."/>
            <person name="Fulton B."/>
            <person name="Graves T."/>
            <person name="Minx P."/>
            <person name="Sodergren E."/>
            <person name="Birney E."/>
            <person name="Margulies E.H."/>
            <person name="Herrero J."/>
            <person name="Green E.D."/>
            <person name="Haussler D."/>
            <person name="Siepel A."/>
            <person name="Goldman N."/>
            <person name="Pollard K.S."/>
            <person name="Pedersen J.S."/>
            <person name="Lander E.S."/>
            <person name="Kellis M."/>
        </authorList>
    </citation>
    <scope>NUCLEOTIDE SEQUENCE [LARGE SCALE GENOMIC DNA]</scope>
</reference>
<dbReference type="GO" id="GO:0043066">
    <property type="term" value="P:negative regulation of apoptotic process"/>
    <property type="evidence" value="ECO:0007669"/>
    <property type="project" value="InterPro"/>
</dbReference>
<dbReference type="GO" id="GO:0008284">
    <property type="term" value="P:positive regulation of cell population proliferation"/>
    <property type="evidence" value="ECO:0007669"/>
    <property type="project" value="InterPro"/>
</dbReference>
<dbReference type="HOGENOM" id="CLU_039635_2_1_1"/>
<protein>
    <submittedName>
        <fullName evidence="4">Uncharacterized protein</fullName>
    </submittedName>
</protein>
<name>G1QCN2_MYOLU</name>
<keyword evidence="2" id="KW-0433">Leucine-rich repeat</keyword>
<evidence type="ECO:0000256" key="1">
    <source>
        <dbReference type="ARBA" id="ARBA00009608"/>
    </source>
</evidence>
<dbReference type="PANTHER" id="PTHR14224">
    <property type="entry name" value="SIMILAR TO PREFERENTIALLY EXPRESSED ANTIGEN IN MELANOMA-LIKE 3"/>
    <property type="match status" value="1"/>
</dbReference>
<keyword evidence="5" id="KW-1185">Reference proteome</keyword>
<dbReference type="Ensembl" id="ENSMLUT00000026342.1">
    <property type="protein sequence ID" value="ENSMLUP00000021465.1"/>
    <property type="gene ID" value="ENSMLUG00000022861.1"/>
</dbReference>
<evidence type="ECO:0000313" key="4">
    <source>
        <dbReference type="Ensembl" id="ENSMLUP00000021465.1"/>
    </source>
</evidence>
<dbReference type="InParanoid" id="G1QCN2"/>
<evidence type="ECO:0000313" key="5">
    <source>
        <dbReference type="Proteomes" id="UP000001074"/>
    </source>
</evidence>
<dbReference type="Gene3D" id="3.80.10.10">
    <property type="entry name" value="Ribonuclease Inhibitor"/>
    <property type="match status" value="1"/>
</dbReference>
<dbReference type="STRING" id="59463.ENSMLUP00000021465"/>
<dbReference type="InterPro" id="IPR032675">
    <property type="entry name" value="LRR_dom_sf"/>
</dbReference>
<dbReference type="FunCoup" id="G1QCN2">
    <property type="interactions" value="31"/>
</dbReference>
<dbReference type="eggNOG" id="ENOG502QWSJ">
    <property type="taxonomic scope" value="Eukaryota"/>
</dbReference>